<proteinExistence type="predicted"/>
<dbReference type="Proteomes" id="UP000887579">
    <property type="component" value="Unplaced"/>
</dbReference>
<accession>A0AC34F8R5</accession>
<evidence type="ECO:0000313" key="1">
    <source>
        <dbReference type="Proteomes" id="UP000887579"/>
    </source>
</evidence>
<reference evidence="2" key="1">
    <citation type="submission" date="2022-11" db="UniProtKB">
        <authorList>
            <consortium name="WormBaseParasite"/>
        </authorList>
    </citation>
    <scope>IDENTIFICATION</scope>
</reference>
<protein>
    <submittedName>
        <fullName evidence="2">Uncharacterized protein</fullName>
    </submittedName>
</protein>
<name>A0AC34F8R5_9BILA</name>
<dbReference type="WBParaSite" id="ES5_v2.g13448.t1">
    <property type="protein sequence ID" value="ES5_v2.g13448.t1"/>
    <property type="gene ID" value="ES5_v2.g13448"/>
</dbReference>
<evidence type="ECO:0000313" key="2">
    <source>
        <dbReference type="WBParaSite" id="ES5_v2.g13448.t1"/>
    </source>
</evidence>
<organism evidence="1 2">
    <name type="scientific">Panagrolaimus sp. ES5</name>
    <dbReference type="NCBI Taxonomy" id="591445"/>
    <lineage>
        <taxon>Eukaryota</taxon>
        <taxon>Metazoa</taxon>
        <taxon>Ecdysozoa</taxon>
        <taxon>Nematoda</taxon>
        <taxon>Chromadorea</taxon>
        <taxon>Rhabditida</taxon>
        <taxon>Tylenchina</taxon>
        <taxon>Panagrolaimomorpha</taxon>
        <taxon>Panagrolaimoidea</taxon>
        <taxon>Panagrolaimidae</taxon>
        <taxon>Panagrolaimus</taxon>
    </lineage>
</organism>
<sequence>MKLNYFVVFFCLTQIKLVSSSECTTSQNERLEHCYYKYLNSFGISEDSRKYIGKVIDLAETWNGFLQVCKKVNGLHECLGGDVMKNCIKIDEFNELFDNGLEMIRNYEFLTYICGRGFELKRQTFDCMKKGKISCEIFEDGDCLTLKTSLIKCANEAKKLCGEKGFIFHFNQMLASVKSTFPQCHIQYIDEKNTLNNNDENTFSSDNIRDKNDNEQNQKSIYEKNMFILFEKTIKMLSNESFTKENLIKSDVLPLIVESLKSSNPSIQLKAIEVLTMISNKGLPFYHSIIQTDAIPPLIKLIESTNFDVFDAALDFLDIIVKSSHRFRNYCIKQGILEPLIKLATNKETSAKKLYSIATIIKRMLYHGVSPGSEELISSLLPTLNTFINHKDSHIQVLAVGSYNFILNEKYRKLFVENGIVAKCFIFLETSKDSLLLQLTLRFFQIFIDENSDSYIQYFINNNGLKNLHKSLKHYDDDVKLEAISLISSFVKSANGTQKHEIFNEPKLLPSIISLLDHKNPTIRTSTIELLLKIVSRADPNEIISMTDSNLFYQFCSLLKDYEMPEEILQILQTIMYETNDEIPSKIVGVLRDCDASYVFKELMDSDNLRINNLATILMSEFYDVNFWDEVQSKSSHDEL</sequence>